<dbReference type="InterPro" id="IPR016032">
    <property type="entry name" value="Sig_transdc_resp-reg_C-effctor"/>
</dbReference>
<sequence>MHVQELLDAIDQIQSVDDPQKVLDLTAAALSQYGFTAFVITGLPYRGQSIEGHILLSGWPTEWYERYVFSDYVHVDPVAQRCFGTAEPFFWTEASFDRQKNRTAARVMNEAADIGMNEGFCVPMHMEDGSQGCISMGAERIEMPHEARVLLHMLGIYSFFRARLLKNPSPARRLLTPRETEILTWAAVGKTNRDISETLGITERTILDHFQNAGRKLETRTRTQAVAMALQYRLIQP</sequence>
<dbReference type="PROSITE" id="PS00622">
    <property type="entry name" value="HTH_LUXR_1"/>
    <property type="match status" value="1"/>
</dbReference>
<keyword evidence="2" id="KW-0238">DNA-binding</keyword>
<dbReference type="InterPro" id="IPR036693">
    <property type="entry name" value="TF_LuxR_autoind-bd_dom_sf"/>
</dbReference>
<dbReference type="EMBL" id="SOZD01000005">
    <property type="protein sequence ID" value="TFF20839.1"/>
    <property type="molecule type" value="Genomic_DNA"/>
</dbReference>
<dbReference type="RefSeq" id="WP_134763314.1">
    <property type="nucleotide sequence ID" value="NZ_SOZD01000005.1"/>
</dbReference>
<comment type="caution">
    <text evidence="5">The sequence shown here is derived from an EMBL/GenBank/DDBJ whole genome shotgun (WGS) entry which is preliminary data.</text>
</comment>
<dbReference type="OrthoDB" id="3170288at2"/>
<evidence type="ECO:0000256" key="3">
    <source>
        <dbReference type="ARBA" id="ARBA00023163"/>
    </source>
</evidence>
<dbReference type="PRINTS" id="PR00038">
    <property type="entry name" value="HTHLUXR"/>
</dbReference>
<evidence type="ECO:0000256" key="1">
    <source>
        <dbReference type="ARBA" id="ARBA00023015"/>
    </source>
</evidence>
<dbReference type="SUPFAM" id="SSF75516">
    <property type="entry name" value="Pheromone-binding domain of LuxR-like quorum-sensing transcription factors"/>
    <property type="match status" value="1"/>
</dbReference>
<dbReference type="GO" id="GO:0006355">
    <property type="term" value="P:regulation of DNA-templated transcription"/>
    <property type="evidence" value="ECO:0007669"/>
    <property type="project" value="InterPro"/>
</dbReference>
<evidence type="ECO:0000256" key="2">
    <source>
        <dbReference type="ARBA" id="ARBA00023125"/>
    </source>
</evidence>
<reference evidence="5 6" key="1">
    <citation type="submission" date="2019-03" db="EMBL/GenBank/DDBJ databases">
        <title>Jiella endophytica sp. nov., a novel endophytic bacterium isolated from root of Ficus microcarpa Linn. f.</title>
        <authorList>
            <person name="Tuo L."/>
        </authorList>
    </citation>
    <scope>NUCLEOTIDE SEQUENCE [LARGE SCALE GENOMIC DNA]</scope>
    <source>
        <strain evidence="5 6">CBS5Q-3</strain>
    </source>
</reference>
<gene>
    <name evidence="5" type="ORF">E3C22_18295</name>
</gene>
<dbReference type="Gene3D" id="3.30.450.80">
    <property type="entry name" value="Transcription factor LuxR-like, autoinducer-binding domain"/>
    <property type="match status" value="1"/>
</dbReference>
<name>A0A4Y8RFQ8_9HYPH</name>
<dbReference type="PROSITE" id="PS50043">
    <property type="entry name" value="HTH_LUXR_2"/>
    <property type="match status" value="1"/>
</dbReference>
<dbReference type="AlphaFoldDB" id="A0A4Y8RFQ8"/>
<dbReference type="PANTHER" id="PTHR44688:SF16">
    <property type="entry name" value="DNA-BINDING TRANSCRIPTIONAL ACTIVATOR DEVR_DOSR"/>
    <property type="match status" value="1"/>
</dbReference>
<dbReference type="Pfam" id="PF03472">
    <property type="entry name" value="Autoind_bind"/>
    <property type="match status" value="1"/>
</dbReference>
<dbReference type="InterPro" id="IPR000792">
    <property type="entry name" value="Tscrpt_reg_LuxR_C"/>
</dbReference>
<dbReference type="CDD" id="cd06170">
    <property type="entry name" value="LuxR_C_like"/>
    <property type="match status" value="1"/>
</dbReference>
<accession>A0A4Y8RFQ8</accession>
<organism evidence="5 6">
    <name type="scientific">Jiella endophytica</name>
    <dbReference type="NCBI Taxonomy" id="2558362"/>
    <lineage>
        <taxon>Bacteria</taxon>
        <taxon>Pseudomonadati</taxon>
        <taxon>Pseudomonadota</taxon>
        <taxon>Alphaproteobacteria</taxon>
        <taxon>Hyphomicrobiales</taxon>
        <taxon>Aurantimonadaceae</taxon>
        <taxon>Jiella</taxon>
    </lineage>
</organism>
<keyword evidence="3" id="KW-0804">Transcription</keyword>
<dbReference type="SUPFAM" id="SSF46894">
    <property type="entry name" value="C-terminal effector domain of the bipartite response regulators"/>
    <property type="match status" value="1"/>
</dbReference>
<keyword evidence="1" id="KW-0805">Transcription regulation</keyword>
<evidence type="ECO:0000313" key="6">
    <source>
        <dbReference type="Proteomes" id="UP000298179"/>
    </source>
</evidence>
<feature type="domain" description="HTH luxR-type" evidence="4">
    <location>
        <begin position="168"/>
        <end position="233"/>
    </location>
</feature>
<evidence type="ECO:0000313" key="5">
    <source>
        <dbReference type="EMBL" id="TFF20839.1"/>
    </source>
</evidence>
<dbReference type="GO" id="GO:0003677">
    <property type="term" value="F:DNA binding"/>
    <property type="evidence" value="ECO:0007669"/>
    <property type="project" value="UniProtKB-KW"/>
</dbReference>
<dbReference type="Proteomes" id="UP000298179">
    <property type="component" value="Unassembled WGS sequence"/>
</dbReference>
<dbReference type="InterPro" id="IPR036388">
    <property type="entry name" value="WH-like_DNA-bd_sf"/>
</dbReference>
<evidence type="ECO:0000259" key="4">
    <source>
        <dbReference type="PROSITE" id="PS50043"/>
    </source>
</evidence>
<proteinExistence type="predicted"/>
<protein>
    <submittedName>
        <fullName evidence="5">LuxR family transcriptional regulator</fullName>
    </submittedName>
</protein>
<dbReference type="InterPro" id="IPR005143">
    <property type="entry name" value="TF_LuxR_autoind-bd_dom"/>
</dbReference>
<keyword evidence="6" id="KW-1185">Reference proteome</keyword>
<dbReference type="Gene3D" id="1.10.10.10">
    <property type="entry name" value="Winged helix-like DNA-binding domain superfamily/Winged helix DNA-binding domain"/>
    <property type="match status" value="1"/>
</dbReference>
<dbReference type="PANTHER" id="PTHR44688">
    <property type="entry name" value="DNA-BINDING TRANSCRIPTIONAL ACTIVATOR DEVR_DOSR"/>
    <property type="match status" value="1"/>
</dbReference>
<dbReference type="SMART" id="SM00421">
    <property type="entry name" value="HTH_LUXR"/>
    <property type="match status" value="1"/>
</dbReference>
<dbReference type="Pfam" id="PF00196">
    <property type="entry name" value="GerE"/>
    <property type="match status" value="1"/>
</dbReference>